<protein>
    <submittedName>
        <fullName evidence="2">Uncharacterized protein</fullName>
    </submittedName>
</protein>
<name>A0A8H7ZYJ4_9FUNG</name>
<sequence>METTSGRRNWIAGEKERCTRENKGRDKGTPDEPSTGRHHEDAHAHETRLPTFEHQIGIGVAGLK</sequence>
<dbReference type="EMBL" id="JAEFCI010003238">
    <property type="protein sequence ID" value="KAG5461716.1"/>
    <property type="molecule type" value="Genomic_DNA"/>
</dbReference>
<feature type="region of interest" description="Disordered" evidence="1">
    <location>
        <begin position="1"/>
        <end position="64"/>
    </location>
</feature>
<dbReference type="AlphaFoldDB" id="A0A8H7ZYJ4"/>
<evidence type="ECO:0000313" key="2">
    <source>
        <dbReference type="EMBL" id="KAG5461716.1"/>
    </source>
</evidence>
<evidence type="ECO:0000256" key="1">
    <source>
        <dbReference type="SAM" id="MobiDB-lite"/>
    </source>
</evidence>
<proteinExistence type="predicted"/>
<accession>A0A8H7ZYJ4</accession>
<dbReference type="Proteomes" id="UP000673691">
    <property type="component" value="Unassembled WGS sequence"/>
</dbReference>
<gene>
    <name evidence="2" type="ORF">BJ554DRAFT_6040</name>
</gene>
<reference evidence="2 3" key="1">
    <citation type="journal article" name="Sci. Rep.">
        <title>Genome-scale phylogenetic analyses confirm Olpidium as the closest living zoosporic fungus to the non-flagellated, terrestrial fungi.</title>
        <authorList>
            <person name="Chang Y."/>
            <person name="Rochon D."/>
            <person name="Sekimoto S."/>
            <person name="Wang Y."/>
            <person name="Chovatia M."/>
            <person name="Sandor L."/>
            <person name="Salamov A."/>
            <person name="Grigoriev I.V."/>
            <person name="Stajich J.E."/>
            <person name="Spatafora J.W."/>
        </authorList>
    </citation>
    <scope>NUCLEOTIDE SEQUENCE [LARGE SCALE GENOMIC DNA]</scope>
    <source>
        <strain evidence="2">S191</strain>
    </source>
</reference>
<comment type="caution">
    <text evidence="2">The sequence shown here is derived from an EMBL/GenBank/DDBJ whole genome shotgun (WGS) entry which is preliminary data.</text>
</comment>
<feature type="compositionally biased region" description="Basic and acidic residues" evidence="1">
    <location>
        <begin position="13"/>
        <end position="48"/>
    </location>
</feature>
<evidence type="ECO:0000313" key="3">
    <source>
        <dbReference type="Proteomes" id="UP000673691"/>
    </source>
</evidence>
<organism evidence="2 3">
    <name type="scientific">Olpidium bornovanus</name>
    <dbReference type="NCBI Taxonomy" id="278681"/>
    <lineage>
        <taxon>Eukaryota</taxon>
        <taxon>Fungi</taxon>
        <taxon>Fungi incertae sedis</taxon>
        <taxon>Olpidiomycota</taxon>
        <taxon>Olpidiomycotina</taxon>
        <taxon>Olpidiomycetes</taxon>
        <taxon>Olpidiales</taxon>
        <taxon>Olpidiaceae</taxon>
        <taxon>Olpidium</taxon>
    </lineage>
</organism>
<keyword evidence="3" id="KW-1185">Reference proteome</keyword>